<feature type="domain" description="Reverse transcriptase Ty1/copia-type" evidence="1">
    <location>
        <begin position="23"/>
        <end position="67"/>
    </location>
</feature>
<dbReference type="Pfam" id="PF07727">
    <property type="entry name" value="RVT_2"/>
    <property type="match status" value="1"/>
</dbReference>
<proteinExistence type="predicted"/>
<dbReference type="AlphaFoldDB" id="A0A151SWG3"/>
<evidence type="ECO:0000313" key="3">
    <source>
        <dbReference type="Proteomes" id="UP000075243"/>
    </source>
</evidence>
<evidence type="ECO:0000259" key="1">
    <source>
        <dbReference type="Pfam" id="PF07727"/>
    </source>
</evidence>
<dbReference type="Gramene" id="C.cajan_14123.t">
    <property type="protein sequence ID" value="C.cajan_14123.t.cds1"/>
    <property type="gene ID" value="C.cajan_14123"/>
</dbReference>
<organism evidence="2 3">
    <name type="scientific">Cajanus cajan</name>
    <name type="common">Pigeon pea</name>
    <name type="synonym">Cajanus indicus</name>
    <dbReference type="NCBI Taxonomy" id="3821"/>
    <lineage>
        <taxon>Eukaryota</taxon>
        <taxon>Viridiplantae</taxon>
        <taxon>Streptophyta</taxon>
        <taxon>Embryophyta</taxon>
        <taxon>Tracheophyta</taxon>
        <taxon>Spermatophyta</taxon>
        <taxon>Magnoliopsida</taxon>
        <taxon>eudicotyledons</taxon>
        <taxon>Gunneridae</taxon>
        <taxon>Pentapetalae</taxon>
        <taxon>rosids</taxon>
        <taxon>fabids</taxon>
        <taxon>Fabales</taxon>
        <taxon>Fabaceae</taxon>
        <taxon>Papilionoideae</taxon>
        <taxon>50 kb inversion clade</taxon>
        <taxon>NPAAA clade</taxon>
        <taxon>indigoferoid/millettioid clade</taxon>
        <taxon>Phaseoleae</taxon>
        <taxon>Cajanus</taxon>
    </lineage>
</organism>
<reference evidence="2 3" key="1">
    <citation type="journal article" date="2012" name="Nat. Biotechnol.">
        <title>Draft genome sequence of pigeonpea (Cajanus cajan), an orphan legume crop of resource-poor farmers.</title>
        <authorList>
            <person name="Varshney R.K."/>
            <person name="Chen W."/>
            <person name="Li Y."/>
            <person name="Bharti A.K."/>
            <person name="Saxena R.K."/>
            <person name="Schlueter J.A."/>
            <person name="Donoghue M.T."/>
            <person name="Azam S."/>
            <person name="Fan G."/>
            <person name="Whaley A.M."/>
            <person name="Farmer A.D."/>
            <person name="Sheridan J."/>
            <person name="Iwata A."/>
            <person name="Tuteja R."/>
            <person name="Penmetsa R.V."/>
            <person name="Wu W."/>
            <person name="Upadhyaya H.D."/>
            <person name="Yang S.P."/>
            <person name="Shah T."/>
            <person name="Saxena K.B."/>
            <person name="Michael T."/>
            <person name="McCombie W.R."/>
            <person name="Yang B."/>
            <person name="Zhang G."/>
            <person name="Yang H."/>
            <person name="Wang J."/>
            <person name="Spillane C."/>
            <person name="Cook D.R."/>
            <person name="May G.D."/>
            <person name="Xu X."/>
            <person name="Jackson S.A."/>
        </authorList>
    </citation>
    <scope>NUCLEOTIDE SEQUENCE [LARGE SCALE GENOMIC DNA]</scope>
    <source>
        <strain evidence="3">cv. Asha</strain>
    </source>
</reference>
<sequence>MSHEEKDKWYIVMREEMKSLHENHTFELGKLPQGKRELKNKWVFKLKSEDNCSQPRYKARLVVKGFS</sequence>
<protein>
    <submittedName>
        <fullName evidence="2">Retrovirus-related Pol polyprotein from transposon TNT 1-94</fullName>
    </submittedName>
</protein>
<accession>A0A151SWG3</accession>
<dbReference type="EMBL" id="CM003612">
    <property type="protein sequence ID" value="KYP59119.1"/>
    <property type="molecule type" value="Genomic_DNA"/>
</dbReference>
<keyword evidence="3" id="KW-1185">Reference proteome</keyword>
<dbReference type="Proteomes" id="UP000075243">
    <property type="component" value="Chromosome 10"/>
</dbReference>
<dbReference type="InterPro" id="IPR013103">
    <property type="entry name" value="RVT_2"/>
</dbReference>
<dbReference type="OMA" id="WYIVMRE"/>
<evidence type="ECO:0000313" key="2">
    <source>
        <dbReference type="EMBL" id="KYP59119.1"/>
    </source>
</evidence>
<name>A0A151SWG3_CAJCA</name>
<gene>
    <name evidence="2" type="ORF">KK1_014547</name>
</gene>